<dbReference type="HOGENOM" id="CLU_045011_13_3_4"/>
<dbReference type="CDD" id="cd07505">
    <property type="entry name" value="HAD_BPGM-like"/>
    <property type="match status" value="1"/>
</dbReference>
<dbReference type="InterPro" id="IPR023214">
    <property type="entry name" value="HAD_sf"/>
</dbReference>
<name>D7DKZ5_METV0</name>
<dbReference type="Gene3D" id="3.40.50.1000">
    <property type="entry name" value="HAD superfamily/HAD-like"/>
    <property type="match status" value="1"/>
</dbReference>
<dbReference type="RefSeq" id="WP_013146923.1">
    <property type="nucleotide sequence ID" value="NC_014207.1"/>
</dbReference>
<dbReference type="EMBL" id="CP002056">
    <property type="protein sequence ID" value="ADI28606.1"/>
    <property type="molecule type" value="Genomic_DNA"/>
</dbReference>
<dbReference type="KEGG" id="meh:M301_0219"/>
<dbReference type="InterPro" id="IPR023198">
    <property type="entry name" value="PGP-like_dom2"/>
</dbReference>
<dbReference type="GO" id="GO:0006114">
    <property type="term" value="P:glycerol biosynthetic process"/>
    <property type="evidence" value="ECO:0007669"/>
    <property type="project" value="TreeGrafter"/>
</dbReference>
<reference evidence="1 2" key="2">
    <citation type="journal article" date="2011" name="J. Bacteriol.">
        <title>Genomes of three methylotrophs from a single niche uncover genetic and metabolic divergence of Methylophilaceae.</title>
        <authorList>
            <person name="Lapidus A."/>
            <person name="Clum A."/>
            <person name="Labutti K."/>
            <person name="Kaluzhnaya M.G."/>
            <person name="Lim S."/>
            <person name="Beck D.A."/>
            <person name="Glavina Del Rio T."/>
            <person name="Nolan M."/>
            <person name="Mavromatis K."/>
            <person name="Huntemann M."/>
            <person name="Lucas S."/>
            <person name="Lidstrom M.E."/>
            <person name="Ivanova N."/>
            <person name="Chistoserdova L."/>
        </authorList>
    </citation>
    <scope>NUCLEOTIDE SEQUENCE [LARGE SCALE GENOMIC DNA]</scope>
    <source>
        <strain evidence="1 2">301</strain>
    </source>
</reference>
<dbReference type="STRING" id="666681.M301_0219"/>
<dbReference type="NCBIfam" id="TIGR01509">
    <property type="entry name" value="HAD-SF-IA-v3"/>
    <property type="match status" value="1"/>
</dbReference>
<keyword evidence="1" id="KW-0378">Hydrolase</keyword>
<dbReference type="GO" id="GO:0043136">
    <property type="term" value="F:sn-glycerol 3-phosphatase activity"/>
    <property type="evidence" value="ECO:0007669"/>
    <property type="project" value="TreeGrafter"/>
</dbReference>
<dbReference type="eggNOG" id="COG0637">
    <property type="taxonomic scope" value="Bacteria"/>
</dbReference>
<dbReference type="PANTHER" id="PTHR18901:SF38">
    <property type="entry name" value="PSEUDOURIDINE-5'-PHOSPHATASE"/>
    <property type="match status" value="1"/>
</dbReference>
<dbReference type="Proteomes" id="UP000000383">
    <property type="component" value="Chromosome"/>
</dbReference>
<protein>
    <submittedName>
        <fullName evidence="1">HAD-superfamily hydrolase, subfamily IA, variant 3</fullName>
    </submittedName>
</protein>
<dbReference type="SFLD" id="SFLDG01135">
    <property type="entry name" value="C1.5.6:_HAD__Beta-PGM__Phospha"/>
    <property type="match status" value="1"/>
</dbReference>
<proteinExistence type="predicted"/>
<dbReference type="PANTHER" id="PTHR18901">
    <property type="entry name" value="2-DEOXYGLUCOSE-6-PHOSPHATE PHOSPHATASE 2"/>
    <property type="match status" value="1"/>
</dbReference>
<dbReference type="InterPro" id="IPR006439">
    <property type="entry name" value="HAD-SF_hydro_IA"/>
</dbReference>
<evidence type="ECO:0000313" key="2">
    <source>
        <dbReference type="Proteomes" id="UP000000383"/>
    </source>
</evidence>
<dbReference type="InterPro" id="IPR036412">
    <property type="entry name" value="HAD-like_sf"/>
</dbReference>
<dbReference type="SFLD" id="SFLDG01129">
    <property type="entry name" value="C1.5:_HAD__Beta-PGM__Phosphata"/>
    <property type="match status" value="1"/>
</dbReference>
<reference evidence="2" key="1">
    <citation type="submission" date="2010-05" db="EMBL/GenBank/DDBJ databases">
        <title>Complete sequence of Methylotenera sp. 301.</title>
        <authorList>
            <person name="Lucas S."/>
            <person name="Copeland A."/>
            <person name="Lapidus A."/>
            <person name="Cheng J.-F."/>
            <person name="Bruce D."/>
            <person name="Goodwin L."/>
            <person name="Pitluck S."/>
            <person name="Clum A."/>
            <person name="Land M."/>
            <person name="Hauser L."/>
            <person name="Kyrpides N."/>
            <person name="Ivanova N."/>
            <person name="Chistoservova L."/>
            <person name="Kalyuzhnaya M."/>
            <person name="Woyke T."/>
        </authorList>
    </citation>
    <scope>NUCLEOTIDE SEQUENCE [LARGE SCALE GENOMIC DNA]</scope>
    <source>
        <strain evidence="2">301</strain>
    </source>
</reference>
<dbReference type="SFLD" id="SFLDS00003">
    <property type="entry name" value="Haloacid_Dehalogenase"/>
    <property type="match status" value="1"/>
</dbReference>
<dbReference type="InterPro" id="IPR041492">
    <property type="entry name" value="HAD_2"/>
</dbReference>
<dbReference type="SUPFAM" id="SSF56784">
    <property type="entry name" value="HAD-like"/>
    <property type="match status" value="1"/>
</dbReference>
<evidence type="ECO:0000313" key="1">
    <source>
        <dbReference type="EMBL" id="ADI28606.1"/>
    </source>
</evidence>
<gene>
    <name evidence="1" type="ordered locus">M301_0219</name>
</gene>
<organism evidence="1 2">
    <name type="scientific">Methylotenera versatilis (strain 301)</name>
    <dbReference type="NCBI Taxonomy" id="666681"/>
    <lineage>
        <taxon>Bacteria</taxon>
        <taxon>Pseudomonadati</taxon>
        <taxon>Pseudomonadota</taxon>
        <taxon>Betaproteobacteria</taxon>
        <taxon>Nitrosomonadales</taxon>
        <taxon>Methylophilaceae</taxon>
        <taxon>Methylotenera</taxon>
    </lineage>
</organism>
<keyword evidence="2" id="KW-1185">Reference proteome</keyword>
<dbReference type="Gene3D" id="1.10.150.240">
    <property type="entry name" value="Putative phosphatase, domain 2"/>
    <property type="match status" value="1"/>
</dbReference>
<accession>D7DKZ5</accession>
<dbReference type="PRINTS" id="PR00413">
    <property type="entry name" value="HADHALOGNASE"/>
</dbReference>
<dbReference type="AlphaFoldDB" id="D7DKZ5"/>
<sequence length="233" mass="25537">MKKSVNTAGFKAAIFDMDGLLIDSERIIMQACIRAAQQVGITYTHAEYVELIGRAGPDSTRIMIEQLNGVSNFNQVMQGLDALLAERNNTFPLKQGASELLKHYQASNIICSVASSSATQHIRHRLSQVGVLDYFSHITSGQEVTHGKPSPDIYLLAVKKLGLKVEECIAFEDSENGARAAIAAGLRVVVVPDLKQPSEFVVQNSHLTIESLNDWLDFSLRNNNALEANVLDN</sequence>
<dbReference type="Pfam" id="PF13419">
    <property type="entry name" value="HAD_2"/>
    <property type="match status" value="1"/>
</dbReference>